<name>A0A0A9C0X6_ARUDO</name>
<protein>
    <submittedName>
        <fullName evidence="1">Uncharacterized protein</fullName>
    </submittedName>
</protein>
<proteinExistence type="predicted"/>
<organism evidence="1">
    <name type="scientific">Arundo donax</name>
    <name type="common">Giant reed</name>
    <name type="synonym">Donax arundinaceus</name>
    <dbReference type="NCBI Taxonomy" id="35708"/>
    <lineage>
        <taxon>Eukaryota</taxon>
        <taxon>Viridiplantae</taxon>
        <taxon>Streptophyta</taxon>
        <taxon>Embryophyta</taxon>
        <taxon>Tracheophyta</taxon>
        <taxon>Spermatophyta</taxon>
        <taxon>Magnoliopsida</taxon>
        <taxon>Liliopsida</taxon>
        <taxon>Poales</taxon>
        <taxon>Poaceae</taxon>
        <taxon>PACMAD clade</taxon>
        <taxon>Arundinoideae</taxon>
        <taxon>Arundineae</taxon>
        <taxon>Arundo</taxon>
    </lineage>
</organism>
<sequence length="55" mass="6522">MKVYMLASMILCCSGRRSKTDECPICKESRWKERKGKTTRIPRKVLCYFPLIPRL</sequence>
<accession>A0A0A9C0X6</accession>
<reference evidence="1" key="2">
    <citation type="journal article" date="2015" name="Data Brief">
        <title>Shoot transcriptome of the giant reed, Arundo donax.</title>
        <authorList>
            <person name="Barrero R.A."/>
            <person name="Guerrero F.D."/>
            <person name="Moolhuijzen P."/>
            <person name="Goolsby J.A."/>
            <person name="Tidwell J."/>
            <person name="Bellgard S.E."/>
            <person name="Bellgard M.I."/>
        </authorList>
    </citation>
    <scope>NUCLEOTIDE SEQUENCE</scope>
    <source>
        <tissue evidence="1">Shoot tissue taken approximately 20 cm above the soil surface</tissue>
    </source>
</reference>
<reference evidence="1" key="1">
    <citation type="submission" date="2014-09" db="EMBL/GenBank/DDBJ databases">
        <authorList>
            <person name="Magalhaes I.L.F."/>
            <person name="Oliveira U."/>
            <person name="Santos F.R."/>
            <person name="Vidigal T.H.D.A."/>
            <person name="Brescovit A.D."/>
            <person name="Santos A.J."/>
        </authorList>
    </citation>
    <scope>NUCLEOTIDE SEQUENCE</scope>
    <source>
        <tissue evidence="1">Shoot tissue taken approximately 20 cm above the soil surface</tissue>
    </source>
</reference>
<dbReference type="AlphaFoldDB" id="A0A0A9C0X6"/>
<evidence type="ECO:0000313" key="1">
    <source>
        <dbReference type="EMBL" id="JAD65162.1"/>
    </source>
</evidence>
<dbReference type="EMBL" id="GBRH01232733">
    <property type="protein sequence ID" value="JAD65162.1"/>
    <property type="molecule type" value="Transcribed_RNA"/>
</dbReference>